<dbReference type="InterPro" id="IPR014922">
    <property type="entry name" value="YdhG-like"/>
</dbReference>
<comment type="caution">
    <text evidence="2">The sequence shown here is derived from an EMBL/GenBank/DDBJ whole genome shotgun (WGS) entry which is preliminary data.</text>
</comment>
<dbReference type="Proteomes" id="UP000010119">
    <property type="component" value="Unassembled WGS sequence"/>
</dbReference>
<evidence type="ECO:0000313" key="2">
    <source>
        <dbReference type="EMBL" id="EFI84210.1"/>
    </source>
</evidence>
<dbReference type="EMBL" id="ACCR02000003">
    <property type="protein sequence ID" value="EFI84210.1"/>
    <property type="molecule type" value="Genomic_DNA"/>
</dbReference>
<dbReference type="PIRSF" id="PIRSF021308">
    <property type="entry name" value="UCP021308"/>
    <property type="match status" value="1"/>
</dbReference>
<gene>
    <name evidence="2" type="ORF">HMPREF0556_10763</name>
</gene>
<protein>
    <recommendedName>
        <fullName evidence="1">YdhG-like domain-containing protein</fullName>
    </recommendedName>
</protein>
<proteinExistence type="predicted"/>
<accession>D7UX02</accession>
<dbReference type="Pfam" id="PF08818">
    <property type="entry name" value="DUF1801"/>
    <property type="match status" value="1"/>
</dbReference>
<name>D7UX02_LISGR</name>
<dbReference type="AlphaFoldDB" id="D7UX02"/>
<dbReference type="Gene3D" id="3.90.1150.200">
    <property type="match status" value="1"/>
</dbReference>
<dbReference type="STRING" id="525367.HMPREF0556_10763"/>
<dbReference type="Pfam" id="PF13376">
    <property type="entry name" value="OmdA"/>
    <property type="match status" value="1"/>
</dbReference>
<dbReference type="InterPro" id="IPR016786">
    <property type="entry name" value="YdeI_bac"/>
</dbReference>
<keyword evidence="3" id="KW-1185">Reference proteome</keyword>
<dbReference type="eggNOG" id="COG4430">
    <property type="taxonomic scope" value="Bacteria"/>
</dbReference>
<reference evidence="2" key="1">
    <citation type="submission" date="2010-06" db="EMBL/GenBank/DDBJ databases">
        <authorList>
            <person name="Muzny D."/>
            <person name="Qin X."/>
            <person name="Buhay C."/>
            <person name="Dugan-Rocha S."/>
            <person name="Ding Y."/>
            <person name="Chen G."/>
            <person name="Hawes A."/>
            <person name="Holder M."/>
            <person name="Jhangiani S."/>
            <person name="Johnson A."/>
            <person name="Khan Z."/>
            <person name="Li Z."/>
            <person name="Liu W."/>
            <person name="Liu X."/>
            <person name="Perez L."/>
            <person name="Shen H."/>
            <person name="Wang Q."/>
            <person name="Watt J."/>
            <person name="Xi L."/>
            <person name="Xin Y."/>
            <person name="Zhou J."/>
            <person name="Deng J."/>
            <person name="Jiang H."/>
            <person name="Liu Y."/>
            <person name="Qu J."/>
            <person name="Song X.-Z."/>
            <person name="Zhang L."/>
            <person name="Villasana D."/>
            <person name="Johnson A."/>
            <person name="Liu J."/>
            <person name="Liyanage D."/>
            <person name="Lorensuhewa L."/>
            <person name="Robinson T."/>
            <person name="Song A."/>
            <person name="Song B.-B."/>
            <person name="Dinh H."/>
            <person name="Thornton R."/>
            <person name="Coyle M."/>
            <person name="Francisco L."/>
            <person name="Jackson L."/>
            <person name="Javaid M."/>
            <person name="Korchina V."/>
            <person name="Kovar C."/>
            <person name="Mata R."/>
            <person name="Mathew T."/>
            <person name="Ngo R."/>
            <person name="Nguyen L."/>
            <person name="Nguyen N."/>
            <person name="Okwuonu G."/>
            <person name="Ongeri F."/>
            <person name="Pham C."/>
            <person name="Simmons D."/>
            <person name="Wilczek-Boney K."/>
            <person name="Hale W."/>
            <person name="Jakkamsetti A."/>
            <person name="Pham P."/>
            <person name="Ruth R."/>
            <person name="San Lucas F."/>
            <person name="Warren J."/>
            <person name="Zhang J."/>
            <person name="Zhao Z."/>
            <person name="Zhou C."/>
            <person name="Zhu D."/>
            <person name="Lee S."/>
            <person name="Bess C."/>
            <person name="Blankenburg K."/>
            <person name="Forbes L."/>
            <person name="Fu Q."/>
            <person name="Gubbala S."/>
            <person name="Hirani K."/>
            <person name="Jayaseelan J.C."/>
            <person name="Lara F."/>
            <person name="Munidasa M."/>
            <person name="Palculict T."/>
            <person name="Patil S."/>
            <person name="Pu L.-L."/>
            <person name="Saada N."/>
            <person name="Tang L."/>
            <person name="Weissenberger G."/>
            <person name="Zhu Y."/>
            <person name="Hemphill L."/>
            <person name="Shang Y."/>
            <person name="Youmans B."/>
            <person name="Ayvaz T."/>
            <person name="Ross M."/>
            <person name="Santibanez J."/>
            <person name="Aqrawi P."/>
            <person name="Gross S."/>
            <person name="Joshi V."/>
            <person name="Fowler G."/>
            <person name="Nazareth L."/>
            <person name="Reid J."/>
            <person name="Worley K."/>
            <person name="Petrosino J."/>
            <person name="Highlander S."/>
            <person name="Gibbs R."/>
        </authorList>
    </citation>
    <scope>NUCLEOTIDE SEQUENCE [LARGE SCALE GENOMIC DNA]</scope>
    <source>
        <strain evidence="2">DSM 20601</strain>
    </source>
</reference>
<evidence type="ECO:0000259" key="1">
    <source>
        <dbReference type="Pfam" id="PF08818"/>
    </source>
</evidence>
<feature type="domain" description="YdhG-like" evidence="1">
    <location>
        <begin position="26"/>
        <end position="122"/>
    </location>
</feature>
<organism evidence="2 3">
    <name type="scientific">Listeria grayi DSM 20601</name>
    <dbReference type="NCBI Taxonomy" id="525367"/>
    <lineage>
        <taxon>Bacteria</taxon>
        <taxon>Bacillati</taxon>
        <taxon>Bacillota</taxon>
        <taxon>Bacilli</taxon>
        <taxon>Bacillales</taxon>
        <taxon>Listeriaceae</taxon>
        <taxon>Listeria</taxon>
    </lineage>
</organism>
<dbReference type="HOGENOM" id="CLU_116201_0_0_9"/>
<evidence type="ECO:0000313" key="3">
    <source>
        <dbReference type="Proteomes" id="UP000010119"/>
    </source>
</evidence>
<dbReference type="SUPFAM" id="SSF159888">
    <property type="entry name" value="YdhG-like"/>
    <property type="match status" value="1"/>
</dbReference>
<sequence>MEVFKMAEKKWNPKVDEYLSTVQNWPQEMERLRSILIDCNVEEELKWGKPCYTFEGKNIAIIQGFKAYAALLFFKGVLLKDPDSILIKTGENTEVGRQLRFTDVQTISDMEPSIRSYIAEAIEIEKAGLKLPPKKQTEIAVPEELQAKLAEDPAFKTAFEGLTPGRQRAYIRHFAEAKQAKTRIARIEKYAPKILAGKGILD</sequence>